<dbReference type="Gene3D" id="3.40.50.300">
    <property type="entry name" value="P-loop containing nucleotide triphosphate hydrolases"/>
    <property type="match status" value="1"/>
</dbReference>
<keyword evidence="6 11" id="KW-0547">Nucleotide-binding</keyword>
<name>A0A2W6M3B6_STEMA</name>
<evidence type="ECO:0000256" key="8">
    <source>
        <dbReference type="ARBA" id="ARBA00022840"/>
    </source>
</evidence>
<dbReference type="Pfam" id="PF02223">
    <property type="entry name" value="Thymidylate_kin"/>
    <property type="match status" value="1"/>
</dbReference>
<accession>A0A2W6M3B6</accession>
<dbReference type="GO" id="GO:0005829">
    <property type="term" value="C:cytosol"/>
    <property type="evidence" value="ECO:0007669"/>
    <property type="project" value="TreeGrafter"/>
</dbReference>
<feature type="binding site" evidence="11">
    <location>
        <begin position="16"/>
        <end position="23"/>
    </location>
    <ligand>
        <name>ATP</name>
        <dbReference type="ChEBI" id="CHEBI:30616"/>
    </ligand>
</feature>
<dbReference type="EMBL" id="LXXM01000217">
    <property type="protein sequence ID" value="PZS88128.1"/>
    <property type="molecule type" value="Genomic_DNA"/>
</dbReference>
<dbReference type="InterPro" id="IPR018094">
    <property type="entry name" value="Thymidylate_kinase"/>
</dbReference>
<comment type="catalytic activity">
    <reaction evidence="10 11">
        <text>dTMP + ATP = dTDP + ADP</text>
        <dbReference type="Rhea" id="RHEA:13517"/>
        <dbReference type="ChEBI" id="CHEBI:30616"/>
        <dbReference type="ChEBI" id="CHEBI:58369"/>
        <dbReference type="ChEBI" id="CHEBI:63528"/>
        <dbReference type="ChEBI" id="CHEBI:456216"/>
        <dbReference type="EC" id="2.7.4.9"/>
    </reaction>
</comment>
<dbReference type="AlphaFoldDB" id="A0A2W6M3B6"/>
<evidence type="ECO:0000256" key="3">
    <source>
        <dbReference type="ARBA" id="ARBA00017144"/>
    </source>
</evidence>
<evidence type="ECO:0000256" key="11">
    <source>
        <dbReference type="HAMAP-Rule" id="MF_00165"/>
    </source>
</evidence>
<evidence type="ECO:0000256" key="1">
    <source>
        <dbReference type="ARBA" id="ARBA00009776"/>
    </source>
</evidence>
<evidence type="ECO:0000256" key="4">
    <source>
        <dbReference type="ARBA" id="ARBA00022679"/>
    </source>
</evidence>
<dbReference type="PANTHER" id="PTHR10344">
    <property type="entry name" value="THYMIDYLATE KINASE"/>
    <property type="match status" value="1"/>
</dbReference>
<protein>
    <recommendedName>
        <fullName evidence="3 11">Thymidylate kinase</fullName>
        <ecNumber evidence="2 11">2.7.4.9</ecNumber>
    </recommendedName>
    <alternativeName>
        <fullName evidence="9 11">dTMP kinase</fullName>
    </alternativeName>
</protein>
<sequence length="224" mass="24508">MTSITIPGGLLVAIEGIDGAGKSTLAKGLTERLRAHGVAVSTSKEPTNGPWGTKLRQSAESGRLSPEQEVEYLLADRRDHVEQFIEPALQRGEVVILDRYFPSMVAYQGAAGLPVEDLSKANDFAPRPHLMLLLDVEPATGLERIRARGDRPNHFENEENLALCRQIFLGMAERTKCVIDASKSEADVLEDSYAQLIRQFAQNIGGLSLENIEKVGTLMEGRLA</sequence>
<comment type="caution">
    <text evidence="13">The sequence shown here is derived from an EMBL/GenBank/DDBJ whole genome shotgun (WGS) entry which is preliminary data.</text>
</comment>
<dbReference type="InterPro" id="IPR027417">
    <property type="entry name" value="P-loop_NTPase"/>
</dbReference>
<keyword evidence="5 11" id="KW-0545">Nucleotide biosynthesis</keyword>
<proteinExistence type="inferred from homology"/>
<evidence type="ECO:0000256" key="2">
    <source>
        <dbReference type="ARBA" id="ARBA00012980"/>
    </source>
</evidence>
<evidence type="ECO:0000256" key="9">
    <source>
        <dbReference type="ARBA" id="ARBA00029962"/>
    </source>
</evidence>
<dbReference type="InterPro" id="IPR039430">
    <property type="entry name" value="Thymidylate_kin-like_dom"/>
</dbReference>
<evidence type="ECO:0000256" key="12">
    <source>
        <dbReference type="SAM" id="MobiDB-lite"/>
    </source>
</evidence>
<dbReference type="PANTHER" id="PTHR10344:SF4">
    <property type="entry name" value="UMP-CMP KINASE 2, MITOCHONDRIAL"/>
    <property type="match status" value="1"/>
</dbReference>
<dbReference type="HAMAP" id="MF_00165">
    <property type="entry name" value="Thymidylate_kinase"/>
    <property type="match status" value="1"/>
</dbReference>
<feature type="region of interest" description="Disordered" evidence="12">
    <location>
        <begin position="39"/>
        <end position="62"/>
    </location>
</feature>
<dbReference type="SUPFAM" id="SSF52540">
    <property type="entry name" value="P-loop containing nucleoside triphosphate hydrolases"/>
    <property type="match status" value="1"/>
</dbReference>
<dbReference type="NCBIfam" id="TIGR00041">
    <property type="entry name" value="DTMP_kinase"/>
    <property type="match status" value="1"/>
</dbReference>
<dbReference type="GO" id="GO:0005524">
    <property type="term" value="F:ATP binding"/>
    <property type="evidence" value="ECO:0007669"/>
    <property type="project" value="UniProtKB-UniRule"/>
</dbReference>
<reference evidence="13 14" key="1">
    <citation type="submission" date="2016-05" db="EMBL/GenBank/DDBJ databases">
        <authorList>
            <person name="Lavstsen T."/>
            <person name="Jespersen J.S."/>
        </authorList>
    </citation>
    <scope>NUCLEOTIDE SEQUENCE [LARGE SCALE GENOMIC DNA]</scope>
    <source>
        <strain evidence="13 14">SM-5815</strain>
    </source>
</reference>
<evidence type="ECO:0000256" key="5">
    <source>
        <dbReference type="ARBA" id="ARBA00022727"/>
    </source>
</evidence>
<evidence type="ECO:0000313" key="14">
    <source>
        <dbReference type="Proteomes" id="UP000249614"/>
    </source>
</evidence>
<dbReference type="GO" id="GO:0006235">
    <property type="term" value="P:dTTP biosynthetic process"/>
    <property type="evidence" value="ECO:0007669"/>
    <property type="project" value="UniProtKB-UniRule"/>
</dbReference>
<evidence type="ECO:0000256" key="7">
    <source>
        <dbReference type="ARBA" id="ARBA00022777"/>
    </source>
</evidence>
<comment type="function">
    <text evidence="11">Phosphorylation of dTMP to form dTDP in both de novo and salvage pathways of dTTP synthesis.</text>
</comment>
<organism evidence="13 14">
    <name type="scientific">Stenotrophomonas maltophilia</name>
    <name type="common">Pseudomonas maltophilia</name>
    <name type="synonym">Xanthomonas maltophilia</name>
    <dbReference type="NCBI Taxonomy" id="40324"/>
    <lineage>
        <taxon>Bacteria</taxon>
        <taxon>Pseudomonadati</taxon>
        <taxon>Pseudomonadota</taxon>
        <taxon>Gammaproteobacteria</taxon>
        <taxon>Lysobacterales</taxon>
        <taxon>Lysobacteraceae</taxon>
        <taxon>Stenotrophomonas</taxon>
        <taxon>Stenotrophomonas maltophilia group</taxon>
    </lineage>
</organism>
<evidence type="ECO:0000256" key="10">
    <source>
        <dbReference type="ARBA" id="ARBA00048743"/>
    </source>
</evidence>
<dbReference type="GO" id="GO:0006233">
    <property type="term" value="P:dTDP biosynthetic process"/>
    <property type="evidence" value="ECO:0007669"/>
    <property type="project" value="InterPro"/>
</dbReference>
<keyword evidence="4 11" id="KW-0808">Transferase</keyword>
<dbReference type="Proteomes" id="UP000249614">
    <property type="component" value="Unassembled WGS sequence"/>
</dbReference>
<dbReference type="GO" id="GO:0006227">
    <property type="term" value="P:dUDP biosynthetic process"/>
    <property type="evidence" value="ECO:0007669"/>
    <property type="project" value="TreeGrafter"/>
</dbReference>
<dbReference type="EC" id="2.7.4.9" evidence="2 11"/>
<evidence type="ECO:0000256" key="6">
    <source>
        <dbReference type="ARBA" id="ARBA00022741"/>
    </source>
</evidence>
<dbReference type="GO" id="GO:0004798">
    <property type="term" value="F:dTMP kinase activity"/>
    <property type="evidence" value="ECO:0007669"/>
    <property type="project" value="UniProtKB-UniRule"/>
</dbReference>
<dbReference type="CDD" id="cd01672">
    <property type="entry name" value="TMPK"/>
    <property type="match status" value="1"/>
</dbReference>
<gene>
    <name evidence="11" type="primary">tmk</name>
    <name evidence="13" type="ORF">A7X83_15520</name>
</gene>
<comment type="similarity">
    <text evidence="1 11">Belongs to the thymidylate kinase family.</text>
</comment>
<keyword evidence="8 11" id="KW-0067">ATP-binding</keyword>
<dbReference type="RefSeq" id="WP_065177559.1">
    <property type="nucleotide sequence ID" value="NZ_JAXAYV010000022.1"/>
</dbReference>
<evidence type="ECO:0000313" key="13">
    <source>
        <dbReference type="EMBL" id="PZS88128.1"/>
    </source>
</evidence>
<dbReference type="OrthoDB" id="9774907at2"/>
<keyword evidence="7 11" id="KW-0418">Kinase</keyword>